<dbReference type="GO" id="GO:0015087">
    <property type="term" value="F:cobalt ion transmembrane transporter activity"/>
    <property type="evidence" value="ECO:0007669"/>
    <property type="project" value="TreeGrafter"/>
</dbReference>
<evidence type="ECO:0000256" key="12">
    <source>
        <dbReference type="ARBA" id="ARBA00034269"/>
    </source>
</evidence>
<dbReference type="InterPro" id="IPR002523">
    <property type="entry name" value="MgTranspt_CorA/ZnTranspt_ZntB"/>
</dbReference>
<keyword evidence="7" id="KW-0862">Zinc</keyword>
<comment type="caution">
    <text evidence="15">The sequence shown here is derived from an EMBL/GenBank/DDBJ whole genome shotgun (WGS) entry which is preliminary data.</text>
</comment>
<dbReference type="CDD" id="cd12822">
    <property type="entry name" value="TmCorA-like"/>
    <property type="match status" value="1"/>
</dbReference>
<evidence type="ECO:0000256" key="13">
    <source>
        <dbReference type="ARBA" id="ARBA00045497"/>
    </source>
</evidence>
<organism evidence="15 16">
    <name type="scientific">Inhella proteolytica</name>
    <dbReference type="NCBI Taxonomy" id="2795029"/>
    <lineage>
        <taxon>Bacteria</taxon>
        <taxon>Pseudomonadati</taxon>
        <taxon>Pseudomonadota</taxon>
        <taxon>Betaproteobacteria</taxon>
        <taxon>Burkholderiales</taxon>
        <taxon>Sphaerotilaceae</taxon>
        <taxon>Inhella</taxon>
    </lineage>
</organism>
<evidence type="ECO:0000256" key="7">
    <source>
        <dbReference type="ARBA" id="ARBA00022833"/>
    </source>
</evidence>
<accession>A0A931NGP9</accession>
<comment type="subcellular location">
    <subcellularLocation>
        <location evidence="1">Cell membrane</location>
        <topology evidence="1">Multi-pass membrane protein</topology>
    </subcellularLocation>
</comment>
<dbReference type="FunFam" id="1.20.58.340:FF:000004">
    <property type="entry name" value="Magnesium transport protein CorA"/>
    <property type="match status" value="1"/>
</dbReference>
<reference evidence="15" key="1">
    <citation type="submission" date="2020-12" db="EMBL/GenBank/DDBJ databases">
        <title>The genome sequence of Inhella sp. 1Y17.</title>
        <authorList>
            <person name="Liu Y."/>
        </authorList>
    </citation>
    <scope>NUCLEOTIDE SEQUENCE</scope>
    <source>
        <strain evidence="15">1Y17</strain>
    </source>
</reference>
<dbReference type="PANTHER" id="PTHR46494:SF3">
    <property type="entry name" value="ZINC TRANSPORT PROTEIN ZNTB"/>
    <property type="match status" value="1"/>
</dbReference>
<evidence type="ECO:0000256" key="9">
    <source>
        <dbReference type="ARBA" id="ARBA00022989"/>
    </source>
</evidence>
<comment type="similarity">
    <text evidence="2">Belongs to the CorA metal ion transporter (MIT) (TC 1.A.35) family.</text>
</comment>
<dbReference type="Pfam" id="PF01544">
    <property type="entry name" value="CorA"/>
    <property type="match status" value="1"/>
</dbReference>
<evidence type="ECO:0000256" key="5">
    <source>
        <dbReference type="ARBA" id="ARBA00022519"/>
    </source>
</evidence>
<evidence type="ECO:0000256" key="8">
    <source>
        <dbReference type="ARBA" id="ARBA00022842"/>
    </source>
</evidence>
<keyword evidence="5" id="KW-0997">Cell inner membrane</keyword>
<feature type="transmembrane region" description="Helical" evidence="14">
    <location>
        <begin position="324"/>
        <end position="342"/>
    </location>
</feature>
<comment type="catalytic activity">
    <reaction evidence="12">
        <text>Mg(2+)(in) = Mg(2+)(out)</text>
        <dbReference type="Rhea" id="RHEA:29827"/>
        <dbReference type="ChEBI" id="CHEBI:18420"/>
    </reaction>
</comment>
<evidence type="ECO:0000256" key="4">
    <source>
        <dbReference type="ARBA" id="ARBA00022475"/>
    </source>
</evidence>
<dbReference type="SUPFAM" id="SSF143865">
    <property type="entry name" value="CorA soluble domain-like"/>
    <property type="match status" value="1"/>
</dbReference>
<dbReference type="GO" id="GO:0000287">
    <property type="term" value="F:magnesium ion binding"/>
    <property type="evidence" value="ECO:0007669"/>
    <property type="project" value="TreeGrafter"/>
</dbReference>
<keyword evidence="16" id="KW-1185">Reference proteome</keyword>
<keyword evidence="9 14" id="KW-1133">Transmembrane helix</keyword>
<evidence type="ECO:0000256" key="10">
    <source>
        <dbReference type="ARBA" id="ARBA00023065"/>
    </source>
</evidence>
<sequence length="352" mass="39917">MAELQILHVQRGGLDSLPALPDELPASGFLWLAVTREGLKRQFPMLQARLAHWLRAPLMDLHVSDLLNEQLPSHFESTQAYDLMVLRRLAAARQAEGADWAQLIDTRAVGFAVFERLLISVHPDECPVLGYFQERLPLLVGSEDVRGSHRLPLSPDELMLRMLNHMVDSYLDLRRLLSRRHAELQQDLLNTRQPFEDWPALLAARDALHGLEELCEDQHAAVQEWLDAQSEFPDRVGSADQEALRVRARDVQEHIERVLSHIRRLTANTESAVQMHYAAVGHRTNSIMKVLTALTAVFLPLNLITGIFGMNFDALPLIHAREGAWIALGLMACVGLGLGWWFRRKRYLGSRP</sequence>
<dbReference type="Gene3D" id="1.20.58.340">
    <property type="entry name" value="Magnesium transport protein CorA, transmembrane region"/>
    <property type="match status" value="2"/>
</dbReference>
<evidence type="ECO:0000256" key="11">
    <source>
        <dbReference type="ARBA" id="ARBA00023136"/>
    </source>
</evidence>
<keyword evidence="3" id="KW-0813">Transport</keyword>
<dbReference type="SUPFAM" id="SSF144083">
    <property type="entry name" value="Magnesium transport protein CorA, transmembrane region"/>
    <property type="match status" value="1"/>
</dbReference>
<dbReference type="Proteomes" id="UP000613266">
    <property type="component" value="Unassembled WGS sequence"/>
</dbReference>
<dbReference type="GO" id="GO:0015095">
    <property type="term" value="F:magnesium ion transmembrane transporter activity"/>
    <property type="evidence" value="ECO:0007669"/>
    <property type="project" value="TreeGrafter"/>
</dbReference>
<dbReference type="InterPro" id="IPR045861">
    <property type="entry name" value="CorA_cytoplasmic_dom"/>
</dbReference>
<dbReference type="EMBL" id="JAEDAK010000006">
    <property type="protein sequence ID" value="MBH9577396.1"/>
    <property type="molecule type" value="Genomic_DNA"/>
</dbReference>
<gene>
    <name evidence="15" type="ORF">I7X39_10840</name>
</gene>
<dbReference type="RefSeq" id="WP_198111163.1">
    <property type="nucleotide sequence ID" value="NZ_JAEDAK010000006.1"/>
</dbReference>
<evidence type="ECO:0000313" key="15">
    <source>
        <dbReference type="EMBL" id="MBH9577396.1"/>
    </source>
</evidence>
<proteinExistence type="inferred from homology"/>
<evidence type="ECO:0000313" key="16">
    <source>
        <dbReference type="Proteomes" id="UP000613266"/>
    </source>
</evidence>
<keyword evidence="6 14" id="KW-0812">Transmembrane</keyword>
<keyword evidence="10" id="KW-0406">Ion transport</keyword>
<dbReference type="GO" id="GO:0050897">
    <property type="term" value="F:cobalt ion binding"/>
    <property type="evidence" value="ECO:0007669"/>
    <property type="project" value="TreeGrafter"/>
</dbReference>
<keyword evidence="11 14" id="KW-0472">Membrane</keyword>
<feature type="transmembrane region" description="Helical" evidence="14">
    <location>
        <begin position="290"/>
        <end position="312"/>
    </location>
</feature>
<evidence type="ECO:0000256" key="2">
    <source>
        <dbReference type="ARBA" id="ARBA00009765"/>
    </source>
</evidence>
<dbReference type="GO" id="GO:0005886">
    <property type="term" value="C:plasma membrane"/>
    <property type="evidence" value="ECO:0007669"/>
    <property type="project" value="UniProtKB-SubCell"/>
</dbReference>
<keyword evidence="4" id="KW-1003">Cell membrane</keyword>
<dbReference type="AlphaFoldDB" id="A0A931NGP9"/>
<name>A0A931NGP9_9BURK</name>
<dbReference type="PANTHER" id="PTHR46494">
    <property type="entry name" value="CORA FAMILY METAL ION TRANSPORTER (EUROFUNG)"/>
    <property type="match status" value="1"/>
</dbReference>
<evidence type="ECO:0000256" key="6">
    <source>
        <dbReference type="ARBA" id="ARBA00022692"/>
    </source>
</evidence>
<evidence type="ECO:0000256" key="3">
    <source>
        <dbReference type="ARBA" id="ARBA00022448"/>
    </source>
</evidence>
<dbReference type="InterPro" id="IPR045863">
    <property type="entry name" value="CorA_TM1_TM2"/>
</dbReference>
<evidence type="ECO:0000256" key="1">
    <source>
        <dbReference type="ARBA" id="ARBA00004651"/>
    </source>
</evidence>
<protein>
    <submittedName>
        <fullName evidence="15">Magnesium transporter CorA family protein</fullName>
    </submittedName>
</protein>
<comment type="function">
    <text evidence="13">Mediates influx of magnesium ions. Alternates between open and closed states. Activated by low cytoplasmic Mg(2+) levels. Inactive when cytoplasmic Mg(2+) levels are high.</text>
</comment>
<evidence type="ECO:0000256" key="14">
    <source>
        <dbReference type="SAM" id="Phobius"/>
    </source>
</evidence>
<keyword evidence="8" id="KW-0460">Magnesium</keyword>